<dbReference type="GO" id="GO:0020037">
    <property type="term" value="F:heme binding"/>
    <property type="evidence" value="ECO:0007669"/>
    <property type="project" value="InterPro"/>
</dbReference>
<evidence type="ECO:0000256" key="2">
    <source>
        <dbReference type="ARBA" id="ARBA00022692"/>
    </source>
</evidence>
<dbReference type="KEGG" id="msch:N508_001359"/>
<dbReference type="GO" id="GO:0005886">
    <property type="term" value="C:plasma membrane"/>
    <property type="evidence" value="ECO:0007669"/>
    <property type="project" value="TreeGrafter"/>
</dbReference>
<dbReference type="PANTHER" id="PTHR30071:SF1">
    <property type="entry name" value="CYTOCHROME B_B6 PROTEIN-RELATED"/>
    <property type="match status" value="1"/>
</dbReference>
<dbReference type="Pfam" id="PF01578">
    <property type="entry name" value="Cytochrom_C_asm"/>
    <property type="match status" value="1"/>
</dbReference>
<comment type="subcellular location">
    <subcellularLocation>
        <location evidence="1">Membrane</location>
        <topology evidence="1">Multi-pass membrane protein</topology>
    </subcellularLocation>
</comment>
<feature type="domain" description="ResB-like" evidence="7">
    <location>
        <begin position="221"/>
        <end position="288"/>
    </location>
</feature>
<evidence type="ECO:0000256" key="3">
    <source>
        <dbReference type="ARBA" id="ARBA00022748"/>
    </source>
</evidence>
<reference evidence="8" key="3">
    <citation type="submission" date="2022-06" db="EMBL/GenBank/DDBJ databases">
        <title>Resources to Facilitate Use of the Altered Schaedler Flora (ASF) Mouse Model to Study Microbiome Function.</title>
        <authorList>
            <person name="Proctor A."/>
            <person name="Parvinroo S."/>
            <person name="Richie T."/>
            <person name="Jia X."/>
            <person name="Lee S.T.M."/>
            <person name="Karp P.D."/>
            <person name="Paley S."/>
            <person name="Kostic A.D."/>
            <person name="Pierre J.F."/>
            <person name="Wannemuehler M.J."/>
            <person name="Phillips G.J."/>
        </authorList>
    </citation>
    <scope>NUCLEOTIDE SEQUENCE</scope>
    <source>
        <strain evidence="8">ASF457</strain>
    </source>
</reference>
<keyword evidence="4" id="KW-1133">Transmembrane helix</keyword>
<organism evidence="8 9">
    <name type="scientific">Mucispirillum schaedleri ASF457</name>
    <dbReference type="NCBI Taxonomy" id="1379858"/>
    <lineage>
        <taxon>Bacteria</taxon>
        <taxon>Pseudomonadati</taxon>
        <taxon>Deferribacterota</taxon>
        <taxon>Deferribacteres</taxon>
        <taxon>Deferribacterales</taxon>
        <taxon>Mucispirillaceae</taxon>
        <taxon>Mucispirillum</taxon>
    </lineage>
</organism>
<keyword evidence="2" id="KW-0812">Transmembrane</keyword>
<dbReference type="OrthoDB" id="9814290at2"/>
<protein>
    <submittedName>
        <fullName evidence="8">Cytochrome c biogenesis protein CcsA</fullName>
    </submittedName>
</protein>
<dbReference type="InterPro" id="IPR007816">
    <property type="entry name" value="ResB-like_domain"/>
</dbReference>
<proteinExistence type="predicted"/>
<dbReference type="EMBL" id="CP097562">
    <property type="protein sequence ID" value="USF24276.1"/>
    <property type="molecule type" value="Genomic_DNA"/>
</dbReference>
<dbReference type="Proteomes" id="UP000017429">
    <property type="component" value="Chromosome"/>
</dbReference>
<dbReference type="RefSeq" id="WP_023275642.1">
    <property type="nucleotide sequence ID" value="NZ_CP097562.1"/>
</dbReference>
<dbReference type="InterPro" id="IPR045062">
    <property type="entry name" value="Cyt_c_biogenesis_CcsA/CcmC"/>
</dbReference>
<evidence type="ECO:0000256" key="1">
    <source>
        <dbReference type="ARBA" id="ARBA00004141"/>
    </source>
</evidence>
<keyword evidence="5" id="KW-0472">Membrane</keyword>
<evidence type="ECO:0000259" key="6">
    <source>
        <dbReference type="Pfam" id="PF01578"/>
    </source>
</evidence>
<dbReference type="Pfam" id="PF05140">
    <property type="entry name" value="ResB"/>
    <property type="match status" value="1"/>
</dbReference>
<keyword evidence="3" id="KW-0201">Cytochrome c-type biogenesis</keyword>
<gene>
    <name evidence="8" type="primary">ccsA_2</name>
    <name evidence="8" type="ORF">N508_001359</name>
</gene>
<dbReference type="InterPro" id="IPR002541">
    <property type="entry name" value="Cyt_c_assembly"/>
</dbReference>
<accession>V2QGL0</accession>
<dbReference type="eggNOG" id="COG0755">
    <property type="taxonomic scope" value="Bacteria"/>
</dbReference>
<feature type="domain" description="Cytochrome c assembly protein" evidence="6">
    <location>
        <begin position="703"/>
        <end position="906"/>
    </location>
</feature>
<evidence type="ECO:0000256" key="4">
    <source>
        <dbReference type="ARBA" id="ARBA00022989"/>
    </source>
</evidence>
<dbReference type="GO" id="GO:0017004">
    <property type="term" value="P:cytochrome complex assembly"/>
    <property type="evidence" value="ECO:0007669"/>
    <property type="project" value="UniProtKB-KW"/>
</dbReference>
<keyword evidence="9" id="KW-1185">Reference proteome</keyword>
<reference evidence="8" key="1">
    <citation type="journal article" date="2014" name="Genome Announc.">
        <title>Draft genome sequences of the altered schaedler flora, a defined bacterial community from gnotobiotic mice.</title>
        <authorList>
            <person name="Wannemuehler M.J."/>
            <person name="Overstreet A.M."/>
            <person name="Ward D.V."/>
            <person name="Phillips G.J."/>
        </authorList>
    </citation>
    <scope>NUCLEOTIDE SEQUENCE</scope>
    <source>
        <strain evidence="8">ASF457</strain>
    </source>
</reference>
<evidence type="ECO:0000259" key="7">
    <source>
        <dbReference type="Pfam" id="PF05140"/>
    </source>
</evidence>
<evidence type="ECO:0000313" key="8">
    <source>
        <dbReference type="EMBL" id="USF24276.1"/>
    </source>
</evidence>
<dbReference type="AlphaFoldDB" id="V2QGL0"/>
<dbReference type="eggNOG" id="COG1333">
    <property type="taxonomic scope" value="Bacteria"/>
</dbReference>
<reference evidence="8" key="2">
    <citation type="submission" date="2022-05" db="EMBL/GenBank/DDBJ databases">
        <authorList>
            <person name="Proctor A.L."/>
            <person name="Phillips G.J."/>
            <person name="Wannemuehler M.J."/>
        </authorList>
    </citation>
    <scope>NUCLEOTIDE SEQUENCE</scope>
    <source>
        <strain evidence="8">ASF457</strain>
    </source>
</reference>
<evidence type="ECO:0000313" key="9">
    <source>
        <dbReference type="Proteomes" id="UP000017429"/>
    </source>
</evidence>
<evidence type="ECO:0000256" key="5">
    <source>
        <dbReference type="ARBA" id="ARBA00023136"/>
    </source>
</evidence>
<dbReference type="PANTHER" id="PTHR30071">
    <property type="entry name" value="HEME EXPORTER PROTEIN C"/>
    <property type="match status" value="1"/>
</dbReference>
<sequence length="952" mass="108019">MKFVKMFCSIYTTIVLLAIYAILCAAATFIEADASYGIQAAQDMIYRTTLFNIVHILLLLNLIAVFVYRKVWKSKKYYSIILHVSFIVILLGAALTRFFGFEGVVHIREHSSSNVIITDEEYLNIRVAIEDNIYYTNIPVRYNSVTQTKFHEKIPLNNSELEVKFNSYIQGNKNTPPVINVTASYNGDSKTMDLPQSYLDANIGETFELGGMYFQLVWGPAEIPVPFEIYLEDFILTRYPGSKSPSSYKSKILVTDYDDDSSFGYEIFMNNVLDYKGYRFFQSSYDQDEMGTIFSVNKDPGKIPTYIGYFLLTVGFILSFFGKGSRVWRLSHYLKKQKLYVYFIAFSSFLLLSASNLYAEDITLQNDNWIEVAYASNMGQSDNAAADEHAAHVPSQEDIDGLIKNISEKMQAHSEKAGRLLVQDMQGRIKPLDTLAMDMVHKLIRKDNFKGMNHVEIFLGMMMYYDYFQHIKMFPTSSEELREKLGTPKNEKYVSFADAYGENGEYKLKEYIDAAYQSNPAHRTKFQKDLIKFDEKMGIAYYMYTAQMFLVFPDITGNTTGFLSPGVAMASLDKDTTLKIQDLLKQYFEGVDKGLKENNWQDADKYLGLISEFQRTNGAHLIPAESRISAEIMMNKYNPFKNLTYIYVLLGIIMFVFVITAIIKNKAVNSTKGIIFTGITILAVVLHTAALICRWYVAGHAPWSNAYESMIYIAWAGALAGLLFFQRSLLAIAATNFVAGTTLFVANLGFMDPQIGTLVPVLKSYWLNIHVSVITASYSFFGLCFVLGIISMILFVLRSPKRAHIDQSIVNVHCINEISMILGLGLLTIGTFLGGVWANESWGRYWGWDPKETWSLITIVAYTIILHARFIKKLNNPYIFSVLSTLGFYTVMMTYFGVNYYLSGMHSYASGEPVPIPTFLYVMAALHIALIAASFMKRKLAMPSFSQNKDNA</sequence>
<name>V2QGL0_9BACT</name>